<sequence length="164" mass="18164">MPLEPEEIEKINKIFEEVDVKKNGYIPKEDILALLDKLGIKDNLSEGAQKAVVEGLTCHDKVKVTNDIVENFYTVIKDKDDLGLLKICMRGVTEPSRTKVNLQEAMELSTILGIPKTQAELAGDDDDKSFSFSQLAEIFYGIEIPADANQFDGIQLGSTCCLLL</sequence>
<evidence type="ECO:0000313" key="2">
    <source>
        <dbReference type="EMBL" id="OHS93994.1"/>
    </source>
</evidence>
<evidence type="ECO:0000313" key="3">
    <source>
        <dbReference type="Proteomes" id="UP000179807"/>
    </source>
</evidence>
<protein>
    <recommendedName>
        <fullName evidence="1">EF-hand domain-containing protein</fullName>
    </recommendedName>
</protein>
<dbReference type="EMBL" id="MLAK01001359">
    <property type="protein sequence ID" value="OHS93994.1"/>
    <property type="molecule type" value="Genomic_DNA"/>
</dbReference>
<feature type="domain" description="EF-hand" evidence="1">
    <location>
        <begin position="6"/>
        <end position="41"/>
    </location>
</feature>
<dbReference type="RefSeq" id="XP_068347131.1">
    <property type="nucleotide sequence ID" value="XM_068496062.1"/>
</dbReference>
<dbReference type="GO" id="GO:0005509">
    <property type="term" value="F:calcium ion binding"/>
    <property type="evidence" value="ECO:0007669"/>
    <property type="project" value="InterPro"/>
</dbReference>
<dbReference type="SUPFAM" id="SSF47473">
    <property type="entry name" value="EF-hand"/>
    <property type="match status" value="1"/>
</dbReference>
<dbReference type="InterPro" id="IPR011992">
    <property type="entry name" value="EF-hand-dom_pair"/>
</dbReference>
<dbReference type="AlphaFoldDB" id="A0A1J4J3Q7"/>
<dbReference type="GeneID" id="94830766"/>
<dbReference type="VEuPathDB" id="TrichDB:TRFO_11488"/>
<accession>A0A1J4J3Q7</accession>
<name>A0A1J4J3Q7_9EUKA</name>
<proteinExistence type="predicted"/>
<dbReference type="OrthoDB" id="10534436at2759"/>
<keyword evidence="3" id="KW-1185">Reference proteome</keyword>
<dbReference type="Proteomes" id="UP000179807">
    <property type="component" value="Unassembled WGS sequence"/>
</dbReference>
<dbReference type="InterPro" id="IPR002048">
    <property type="entry name" value="EF_hand_dom"/>
</dbReference>
<organism evidence="2 3">
    <name type="scientific">Tritrichomonas foetus</name>
    <dbReference type="NCBI Taxonomy" id="1144522"/>
    <lineage>
        <taxon>Eukaryota</taxon>
        <taxon>Metamonada</taxon>
        <taxon>Parabasalia</taxon>
        <taxon>Tritrichomonadida</taxon>
        <taxon>Tritrichomonadidae</taxon>
        <taxon>Tritrichomonas</taxon>
    </lineage>
</organism>
<evidence type="ECO:0000259" key="1">
    <source>
        <dbReference type="PROSITE" id="PS50222"/>
    </source>
</evidence>
<reference evidence="2" key="1">
    <citation type="submission" date="2016-10" db="EMBL/GenBank/DDBJ databases">
        <authorList>
            <person name="Benchimol M."/>
            <person name="Almeida L.G."/>
            <person name="Vasconcelos A.T."/>
            <person name="Perreira-Neves A."/>
            <person name="Rosa I.A."/>
            <person name="Tasca T."/>
            <person name="Bogo M.R."/>
            <person name="de Souza W."/>
        </authorList>
    </citation>
    <scope>NUCLEOTIDE SEQUENCE [LARGE SCALE GENOMIC DNA]</scope>
    <source>
        <strain evidence="2">K</strain>
    </source>
</reference>
<dbReference type="PROSITE" id="PS50222">
    <property type="entry name" value="EF_HAND_2"/>
    <property type="match status" value="1"/>
</dbReference>
<gene>
    <name evidence="2" type="ORF">TRFO_11488</name>
</gene>
<dbReference type="Gene3D" id="1.10.238.10">
    <property type="entry name" value="EF-hand"/>
    <property type="match status" value="1"/>
</dbReference>
<comment type="caution">
    <text evidence="2">The sequence shown here is derived from an EMBL/GenBank/DDBJ whole genome shotgun (WGS) entry which is preliminary data.</text>
</comment>